<evidence type="ECO:0000256" key="4">
    <source>
        <dbReference type="SAM" id="MobiDB-lite"/>
    </source>
</evidence>
<evidence type="ECO:0000256" key="1">
    <source>
        <dbReference type="ARBA" id="ARBA00022574"/>
    </source>
</evidence>
<feature type="compositionally biased region" description="Polar residues" evidence="4">
    <location>
        <begin position="425"/>
        <end position="437"/>
    </location>
</feature>
<feature type="compositionally biased region" description="Basic and acidic residues" evidence="4">
    <location>
        <begin position="668"/>
        <end position="678"/>
    </location>
</feature>
<dbReference type="Pfam" id="PF14844">
    <property type="entry name" value="PH_BEACH"/>
    <property type="match status" value="1"/>
</dbReference>
<feature type="compositionally biased region" description="Polar residues" evidence="4">
    <location>
        <begin position="167"/>
        <end position="179"/>
    </location>
</feature>
<dbReference type="SUPFAM" id="SSF81837">
    <property type="entry name" value="BEACH domain"/>
    <property type="match status" value="1"/>
</dbReference>
<dbReference type="Proteomes" id="UP000694888">
    <property type="component" value="Unplaced"/>
</dbReference>
<feature type="compositionally biased region" description="Basic and acidic residues" evidence="4">
    <location>
        <begin position="1869"/>
        <end position="1886"/>
    </location>
</feature>
<dbReference type="SUPFAM" id="SSF50978">
    <property type="entry name" value="WD40 repeat-like"/>
    <property type="match status" value="1"/>
</dbReference>
<feature type="compositionally biased region" description="Low complexity" evidence="4">
    <location>
        <begin position="3095"/>
        <end position="3110"/>
    </location>
</feature>
<evidence type="ECO:0000259" key="5">
    <source>
        <dbReference type="PROSITE" id="PS50197"/>
    </source>
</evidence>
<feature type="compositionally biased region" description="Low complexity" evidence="4">
    <location>
        <begin position="2986"/>
        <end position="2996"/>
    </location>
</feature>
<dbReference type="InterPro" id="IPR011993">
    <property type="entry name" value="PH-like_dom_sf"/>
</dbReference>
<dbReference type="Gene3D" id="2.130.10.10">
    <property type="entry name" value="YVTN repeat-like/Quinoprotein amine dehydrogenase"/>
    <property type="match status" value="2"/>
</dbReference>
<feature type="compositionally biased region" description="Polar residues" evidence="4">
    <location>
        <begin position="1330"/>
        <end position="1341"/>
    </location>
</feature>
<feature type="region of interest" description="Disordered" evidence="4">
    <location>
        <begin position="1414"/>
        <end position="1492"/>
    </location>
</feature>
<feature type="compositionally biased region" description="Basic and acidic residues" evidence="4">
    <location>
        <begin position="2421"/>
        <end position="2440"/>
    </location>
</feature>
<dbReference type="PROSITE" id="PS50294">
    <property type="entry name" value="WD_REPEATS_REGION"/>
    <property type="match status" value="1"/>
</dbReference>
<dbReference type="SMART" id="SM00320">
    <property type="entry name" value="WD40"/>
    <property type="match status" value="3"/>
</dbReference>
<feature type="compositionally biased region" description="Polar residues" evidence="4">
    <location>
        <begin position="2463"/>
        <end position="2480"/>
    </location>
</feature>
<dbReference type="PROSITE" id="PS50197">
    <property type="entry name" value="BEACH"/>
    <property type="match status" value="1"/>
</dbReference>
<accession>A0ABM1W0B9</accession>
<dbReference type="PANTHER" id="PTHR13743:SF86">
    <property type="entry name" value="LYSOSOMAL-TRAFFICKING REGULATOR"/>
    <property type="match status" value="1"/>
</dbReference>
<dbReference type="SMART" id="SM01026">
    <property type="entry name" value="Beach"/>
    <property type="match status" value="1"/>
</dbReference>
<dbReference type="InterPro" id="IPR036372">
    <property type="entry name" value="BEACH_dom_sf"/>
</dbReference>
<feature type="region of interest" description="Disordered" evidence="4">
    <location>
        <begin position="802"/>
        <end position="835"/>
    </location>
</feature>
<feature type="compositionally biased region" description="Basic and acidic residues" evidence="4">
    <location>
        <begin position="2577"/>
        <end position="2596"/>
    </location>
</feature>
<feature type="compositionally biased region" description="Low complexity" evidence="4">
    <location>
        <begin position="1414"/>
        <end position="1454"/>
    </location>
</feature>
<feature type="domain" description="BEACH" evidence="5">
    <location>
        <begin position="3599"/>
        <end position="3901"/>
    </location>
</feature>
<feature type="region of interest" description="Disordered" evidence="4">
    <location>
        <begin position="634"/>
        <end position="722"/>
    </location>
</feature>
<feature type="region of interest" description="Disordered" evidence="4">
    <location>
        <begin position="936"/>
        <end position="957"/>
    </location>
</feature>
<feature type="region of interest" description="Disordered" evidence="4">
    <location>
        <begin position="2555"/>
        <end position="2692"/>
    </location>
</feature>
<dbReference type="Pfam" id="PF20426">
    <property type="entry name" value="NBCH_WD40"/>
    <property type="match status" value="1"/>
</dbReference>
<organism evidence="7 8">
    <name type="scientific">Aplysia californica</name>
    <name type="common">California sea hare</name>
    <dbReference type="NCBI Taxonomy" id="6500"/>
    <lineage>
        <taxon>Eukaryota</taxon>
        <taxon>Metazoa</taxon>
        <taxon>Spiralia</taxon>
        <taxon>Lophotrochozoa</taxon>
        <taxon>Mollusca</taxon>
        <taxon>Gastropoda</taxon>
        <taxon>Heterobranchia</taxon>
        <taxon>Euthyneura</taxon>
        <taxon>Tectipleura</taxon>
        <taxon>Aplysiida</taxon>
        <taxon>Aplysioidea</taxon>
        <taxon>Aplysiidae</taxon>
        <taxon>Aplysia</taxon>
    </lineage>
</organism>
<feature type="region of interest" description="Disordered" evidence="4">
    <location>
        <begin position="1858"/>
        <end position="1890"/>
    </location>
</feature>
<dbReference type="PANTHER" id="PTHR13743">
    <property type="entry name" value="BEIGE/BEACH-RELATED"/>
    <property type="match status" value="1"/>
</dbReference>
<feature type="repeat" description="WD" evidence="3">
    <location>
        <begin position="4068"/>
        <end position="4109"/>
    </location>
</feature>
<feature type="compositionally biased region" description="Basic and acidic residues" evidence="4">
    <location>
        <begin position="2628"/>
        <end position="2661"/>
    </location>
</feature>
<dbReference type="InterPro" id="IPR019775">
    <property type="entry name" value="WD40_repeat_CS"/>
</dbReference>
<gene>
    <name evidence="8" type="primary">LOC101845425</name>
</gene>
<keyword evidence="7" id="KW-1185">Reference proteome</keyword>
<dbReference type="InterPro" id="IPR023362">
    <property type="entry name" value="PH-BEACH_dom"/>
</dbReference>
<feature type="compositionally biased region" description="Polar residues" evidence="4">
    <location>
        <begin position="3074"/>
        <end position="3094"/>
    </location>
</feature>
<dbReference type="GeneID" id="101845425"/>
<name>A0ABM1W0B9_APLCA</name>
<dbReference type="RefSeq" id="XP_035828112.1">
    <property type="nucleotide sequence ID" value="XM_035972219.1"/>
</dbReference>
<dbReference type="SUPFAM" id="SSF50729">
    <property type="entry name" value="PH domain-like"/>
    <property type="match status" value="1"/>
</dbReference>
<dbReference type="InterPro" id="IPR001680">
    <property type="entry name" value="WD40_rpt"/>
</dbReference>
<feature type="compositionally biased region" description="Basic residues" evidence="4">
    <location>
        <begin position="303"/>
        <end position="312"/>
    </location>
</feature>
<feature type="compositionally biased region" description="Polar residues" evidence="4">
    <location>
        <begin position="822"/>
        <end position="831"/>
    </location>
</feature>
<dbReference type="Gene3D" id="2.30.29.30">
    <property type="entry name" value="Pleckstrin-homology domain (PH domain)/Phosphotyrosine-binding domain (PTB)"/>
    <property type="match status" value="1"/>
</dbReference>
<dbReference type="Gene3D" id="1.10.1540.10">
    <property type="entry name" value="BEACH domain"/>
    <property type="match status" value="1"/>
</dbReference>
<feature type="region of interest" description="Disordered" evidence="4">
    <location>
        <begin position="224"/>
        <end position="328"/>
    </location>
</feature>
<feature type="compositionally biased region" description="Acidic residues" evidence="4">
    <location>
        <begin position="2683"/>
        <end position="2692"/>
    </location>
</feature>
<dbReference type="PROSITE" id="PS00678">
    <property type="entry name" value="WD_REPEATS_1"/>
    <property type="match status" value="1"/>
</dbReference>
<feature type="compositionally biased region" description="Low complexity" evidence="4">
    <location>
        <begin position="1469"/>
        <end position="1480"/>
    </location>
</feature>
<keyword evidence="2" id="KW-0677">Repeat</keyword>
<feature type="compositionally biased region" description="Basic and acidic residues" evidence="4">
    <location>
        <begin position="2558"/>
        <end position="2568"/>
    </location>
</feature>
<dbReference type="PROSITE" id="PS51783">
    <property type="entry name" value="PH_BEACH"/>
    <property type="match status" value="1"/>
</dbReference>
<dbReference type="CDD" id="cd06071">
    <property type="entry name" value="Beach"/>
    <property type="match status" value="1"/>
</dbReference>
<reference evidence="8" key="1">
    <citation type="submission" date="2025-08" db="UniProtKB">
        <authorList>
            <consortium name="RefSeq"/>
        </authorList>
    </citation>
    <scope>IDENTIFICATION</scope>
</reference>
<feature type="region of interest" description="Disordered" evidence="4">
    <location>
        <begin position="1254"/>
        <end position="1287"/>
    </location>
</feature>
<feature type="domain" description="BEACH-type PH" evidence="6">
    <location>
        <begin position="3486"/>
        <end position="3593"/>
    </location>
</feature>
<feature type="compositionally biased region" description="Basic and acidic residues" evidence="4">
    <location>
        <begin position="1272"/>
        <end position="1287"/>
    </location>
</feature>
<dbReference type="InterPro" id="IPR036322">
    <property type="entry name" value="WD40_repeat_dom_sf"/>
</dbReference>
<feature type="region of interest" description="Disordered" evidence="4">
    <location>
        <begin position="1298"/>
        <end position="1317"/>
    </location>
</feature>
<evidence type="ECO:0000313" key="7">
    <source>
        <dbReference type="Proteomes" id="UP000694888"/>
    </source>
</evidence>
<evidence type="ECO:0000256" key="3">
    <source>
        <dbReference type="PROSITE-ProRule" id="PRU00221"/>
    </source>
</evidence>
<feature type="compositionally biased region" description="Low complexity" evidence="4">
    <location>
        <begin position="3009"/>
        <end position="3023"/>
    </location>
</feature>
<dbReference type="InterPro" id="IPR050865">
    <property type="entry name" value="BEACH_Domain"/>
</dbReference>
<feature type="region of interest" description="Disordered" evidence="4">
    <location>
        <begin position="149"/>
        <end position="179"/>
    </location>
</feature>
<dbReference type="CDD" id="cd01201">
    <property type="entry name" value="PH_BEACH"/>
    <property type="match status" value="1"/>
</dbReference>
<evidence type="ECO:0000259" key="6">
    <source>
        <dbReference type="PROSITE" id="PS51783"/>
    </source>
</evidence>
<sequence length="4258" mass="473357">MAETMQGSVSDQMATLSAIWESYAQLIRRRSDRHPEQKLLQRRQVLNQFLHHFINVSAEDKGNISIGEMRNVGNELSQEFLRNVDAITRHLGEEEATRALEDYMLRGSGWRLLYTIDRVGVKGVTQRHDLCQVLLNLLPYCSHLKPAGTGEPEGQLPNLSGRPLASTEGQTQGVQDSVQNADSKKFMDLIDETYNSTLPLSSCFQLVNKSSKLKPLGCPSLQSRKLRRVESNTSQMCSRKKEKKREGKARHGSQSKRKLTRSTPSKRILSIPKSDSDEEPTSTNLSDGGGSVGPNRHEERRAKQPRFKRGLRTHMWSAQARDEDSDTDDEYIGSVKEVLDSGGFITAYHLARIILRLLQTLGELDVGQNSAGRGLSASILPHLLYFLAQFRQPMPQQQPQQSREELSGISKAEKWLESQPLPTRDASNQHNAENVASTEEVMADREVDAENGLRSSFDEEEADTVPWQGVTRMVVLKQLVRALLTLSSIVATQQSGVRILNNLKVIESLLDINILDTLIPGPQNKGNHNVPTSSAPFAPGNGKLLDLSTNMEASVAMDSVCGVLQLLQAIYTSLPFNPSYISDANLLTVKLMRPDITLRIKRLMGYLEDRTHLLEKSPSSSELFDQEILSSVDSSRPTLHTGVDPEKKDFVPSPFSVDVGGEEVGYPKNDDEDRRTMEEQQVLSSMESSPQESGEFLGKVVDDPQSFPTDPGGTNKKSSAQGSGSVLASSVAFVLDLSTDFVRCFGSLITALKGVKVNYIHAVRCLKRRHRNCEYTSYFDHHHDILGVPHYSIDINQGYETEEDDVERSLSNTQSQRDDQPQAASRRSQSETPPPLKCVVSELATILLDSVSEAKYKASQIQLLSTLRLVGVCCCLQPERVVSAIVPQLPQFSPAVRSFALDTLTSILLDQFQGAQENNQNQHPKAAAGITTNTKGWEKGKESLPGESPPGPQTDSSRCAHCYLEGSNPLLAGFPTTLDSGFSSCDIEEIRRQRLLERWKSLRLLRKIIIARDENIALSCAKHLMTLAIRGNSEIKEELFFGVYLHVLHMKVRMPGHFPEYSRMVSEDASVILDRTEALLQEAKGGEGVEGSDKAGNMPELAPAMFDSMTMLNSQESLSDNVLVSGSLTPAEISSAEDTNGDGSVSSSVMLLCVSALPYVLQVDKVMSMFLARGGLSKLTGLLEYQQMRAPVMSVFEALVMIDERRLRGSSSSHHKSVYEGGGVIQTFIDTLAKRTCTVTATLQLISLQSSKDAQSKAGVSGTKNESSSDPAAHENQEGEAENKDSSKFISTSFAEQAKESYCPPTMLSSTNPAPLESRENLAHPIETDTFASQSSVSPNTEELRLKTGSDSSDLFQSPYCGMSESLPVLLDMWKTCAKLCMNSRMFRACYRESPCLYVVQETLILALSLLGELSDSTSSNPSPPENVESCSSNTASSGSSGNATSSSSNSNSNPSEPVATSPGKEGCSNQSSSSGGSSNKTPSDGAGGVTVREEASSAASFHHQAKLEFIEAVMMVCFSCHTIAPSQKRGQEEELWLRLSSALQSCIRLEASKLSAVFQMLLNVALPRCPSILEYSYAQVLSMLNIREREDIADEDEVRQLLQQGLEEEGDVVMTEQGYEGDTEYSIGFDWKTGLEYSLQQQSQVSPNANQCSSFPAVFRLFVELMVACHRIASRGVILHTVALRLLQTLRSSRRAVRAVCSENLLEVLVDGFQEVLVHCPANGKQSTLQEIILSLVQVIAQSEISAAELRQFLRLFQDNTETTNSLLSSLLAVVENSTVTPNFSAIFPVKTLMPLEATGRSDDSDESPDSPQEQAVWHHTAVEFEVPGIAWPPYPAGFTIALWMCLDQHHYSSGQSGNSSASWPKHAGKDRAGGKPRSDSDNFEKFSTTPAQFPMSECLLVAAIGNKEKMFEVWIHPKTASLVCRLTTGLTEVMVLRDITIDHLIPPGEWHLLVISYMDVLDGSTFVGKLNVILDGWLKKELILDHPASLSRHLHPQRPFLCVGDARHGATKVHTGTWKLATLRVFRGTNLSDDFWFHLYCLGPNCEGLGKCDGGEQRASYTPSMLKHMVGVTHLSWDVLVGLSPLPDLDKARDSQVVVYRVSDPAVYSTFVMPLVLPMTAQDDLGLVPHAGLQSDLLTQKPRLLSCSMRGRVKVRENNSLEKAIEQAGGIGAFLFLVAKIYENSQRQSECKGASGSQAEMLQSKVTLLMFQLVHRFPSLALAFEDTNGYAMLAKVFTSSKSIVGYQLLKVLTDATTTDSVFKSIPGSPHPVLRNHPEGVIRDITLLTRLLLDWRVWNRAGEGVTGLLFGALESLVCPQHPHHNFNLRQMRAGGVIGKIFNIYLERIQEGQPSLSVPVSQSAAHVVKSLLGSPPDLHLLMAVMDFLLLVHPAPSGFISFTRGAFYFKLWWDGSKPRSVSMRDTKPRNPLKRAESERVSHNSPLSDIVEGYKDNIIPPCSAPPTSRQIFQAGADSSDSPGVSEDDDGEFQFPPLQVTNSITGLNVEERVKDAESEAQALNLSQSSQADDEATAAENAVYNVQDTTAVSISELTSSSEFEKRAADKDQLGLTEDFESELKNEPGRQSYEESERNDVFTEEVSTEGSSRPSPRKRLDFQSSNDSGSLLGKDDNSGKDRALQKQDDTYKKAGENRFEDTLKADIDEEEEGTMIEGSQRSVASPEAVEESAETMDDQDQGLMTLCVSLLEYMTHLILEFPESSLDSVFSKVVSPKSMLVLAKNPSADMRLAVMKLLGAYLSRAPATLVDAFIKLDGFYLLANQLRSFPVNTRHVEAAISIFLKQDFAFDENYMLGDLGELTAVQQVAPILLLSLLDGTAADVDLCRNTLMLLSQLLEATPTMSTLLLDLGLAESLCNLATSIQRRQALGGTSSEEEVTHSLLIDVQHTLCTTAVSELSWTGPSHYQNVEDLFTLLKALEDNEFGRQSAGSKKRADTARAFQISLVVKMFEYIEKRSEEFTQTAAQGWFTSSNSATSPSSKTRRPVSRGGVLSSHSFTMHSSSSTTSPASQRPLYLKQDQTFLPRSERGLPFRPTLMRRSTFSSPDMMGLLSEPGKDNSASTGDRQGDNESSGSNWVTSPHRSSSESGSRPSRLGSIFTRRHKMIYASVTQSDLLERFRKLLVVASDLAVMYPRDEMMRPVEQRTLNFFAEPKTPILEDRYLKHLFINVFRFYEYSLNKDVYNKKNRNPIMHGAKDVLRFQFTRLFLCMMSLKVDFDMRAYTLAFVMAEPRGTDAIKAAISDKQVGQELSFYLHNLLSCWKDWLNSAQRENGFSLMQILRRAGFSVNSPDKMLTQPQVNAQVDEKKQIDARYRKDLLLWLQKREAGTSRITQKFDGVLRRVTEQAMAVTQDMTRLQGEERHKLVTHLKQAMTAQIQLKKQWQTLVQDLTHERAVWYSPASYPQSWQLDPTEGPGRVRKRLQRCHLGIERRFLLDQHQLKLDAESVDPPLIFLFEDDHQMSDSAALIYRLYTNEKIQHTCRCTAVYPASESKGELLVGEVCIFFVADGAISGANYTQMLLGNLDQLSITWPHTDIRELHKRWYQLQDVGLEIFLISGRTCLLAFQSTNDRDELYTILRSSLELPNLIAGESLQSVQKAWLDGEVTNYDYLMHLNKLAGRSYTDLMQYPVFPFVLRDYHSNVLNLKDTSVYRNLKRPIAVQDRTREARYKDNYEFLCQEAREPDAENQMLQPTPFHYGSHYSNSGTVLHYLVRLPPFTRMFLSYQDRNFDIPDRTFHHLATSWRLSSYESSTDVKELIPEFFFLPEFFKNAEGFDFGYRQNGEPVDDVHLPPWAGGDPRLFVLIHRQALESEFVTFHLSNWIDLVFGYKQQGEEAVKAINVFHPSTYFGVDASTVKEPLKRQALLTMIRTYGQTPKQLFRTAPHPRCQLRFPSTDAHVRRPVPNVVGLRWGLYVGSPELPPPVCHSLMDVSPAVMAKLVALPTGLVFGVERNCSILLLHGKQRDMAVRSTDVMWAGVVTWGYHDEVIRIRSYRDKPLINFLPHHSFGKILCVESVPDCRLLFTAGTAGVINAYNMTHNSSKPSNLQVRGVRKTLYGHSGAVTCLYVCQAFSLLVSGSQDGTIILWDLNRLTYVRSISSHCTEVSTLTVSDTLGDIASVSYSGDKECSLQLHTVNAIHIASQTVSDLIHCLGYSCAPEGKAVNVVAGGLESGVIRLWSSWDLTPLRDLEMLNPRAVISLTFTSDSQYLMASLSDGRVVIWSREERLIRRQLDKFIPVINSADGEK</sequence>
<protein>
    <submittedName>
        <fullName evidence="8">Lysosomal-trafficking regulator isoform X1</fullName>
    </submittedName>
</protein>
<keyword evidence="1 3" id="KW-0853">WD repeat</keyword>
<dbReference type="PROSITE" id="PS50082">
    <property type="entry name" value="WD_REPEATS_2"/>
    <property type="match status" value="1"/>
</dbReference>
<evidence type="ECO:0000313" key="8">
    <source>
        <dbReference type="RefSeq" id="XP_035828112.1"/>
    </source>
</evidence>
<dbReference type="InterPro" id="IPR000409">
    <property type="entry name" value="BEACH_dom"/>
</dbReference>
<dbReference type="InterPro" id="IPR046851">
    <property type="entry name" value="NBCH_WD40"/>
</dbReference>
<feature type="region of interest" description="Disordered" evidence="4">
    <location>
        <begin position="420"/>
        <end position="441"/>
    </location>
</feature>
<feature type="compositionally biased region" description="Polar residues" evidence="4">
    <location>
        <begin position="679"/>
        <end position="692"/>
    </location>
</feature>
<feature type="region of interest" description="Disordered" evidence="4">
    <location>
        <begin position="2463"/>
        <end position="2495"/>
    </location>
</feature>
<dbReference type="InterPro" id="IPR015943">
    <property type="entry name" value="WD40/YVTN_repeat-like_dom_sf"/>
</dbReference>
<feature type="region of interest" description="Disordered" evidence="4">
    <location>
        <begin position="1329"/>
        <end position="1351"/>
    </location>
</feature>
<feature type="region of interest" description="Disordered" evidence="4">
    <location>
        <begin position="2986"/>
        <end position="3110"/>
    </location>
</feature>
<feature type="region of interest" description="Disordered" evidence="4">
    <location>
        <begin position="2418"/>
        <end position="2445"/>
    </location>
</feature>
<feature type="compositionally biased region" description="Basic residues" evidence="4">
    <location>
        <begin position="238"/>
        <end position="260"/>
    </location>
</feature>
<dbReference type="Pfam" id="PF02138">
    <property type="entry name" value="Beach"/>
    <property type="match status" value="1"/>
</dbReference>
<evidence type="ECO:0000256" key="2">
    <source>
        <dbReference type="ARBA" id="ARBA00022737"/>
    </source>
</evidence>
<proteinExistence type="predicted"/>